<dbReference type="Proteomes" id="UP000038010">
    <property type="component" value="Unassembled WGS sequence"/>
</dbReference>
<dbReference type="GO" id="GO:0032216">
    <property type="term" value="F:glucosaminyl-phosphatidylinositol O-acyltransferase activity"/>
    <property type="evidence" value="ECO:0007669"/>
    <property type="project" value="TreeGrafter"/>
</dbReference>
<dbReference type="PIRSF" id="PIRSF017321">
    <property type="entry name" value="GWT1"/>
    <property type="match status" value="1"/>
</dbReference>
<keyword evidence="7 9" id="KW-1133">Transmembrane helix</keyword>
<comment type="pathway">
    <text evidence="3 9">Glycolipid biosynthesis; glycosylphosphatidylinositol-anchor biosynthesis.</text>
</comment>
<dbReference type="GO" id="GO:0006506">
    <property type="term" value="P:GPI anchor biosynthetic process"/>
    <property type="evidence" value="ECO:0007669"/>
    <property type="project" value="UniProtKB-UniPathway"/>
</dbReference>
<comment type="caution">
    <text evidence="10">The sequence shown here is derived from an EMBL/GenBank/DDBJ whole genome shotgun (WGS) entry which is preliminary data.</text>
</comment>
<keyword evidence="11" id="KW-1185">Reference proteome</keyword>
<feature type="transmembrane region" description="Helical" evidence="9">
    <location>
        <begin position="404"/>
        <end position="422"/>
    </location>
</feature>
<comment type="subcellular location">
    <subcellularLocation>
        <location evidence="2 9">Endoplasmic reticulum membrane</location>
        <topology evidence="2 9">Multi-pass membrane protein</topology>
    </subcellularLocation>
</comment>
<evidence type="ECO:0000256" key="4">
    <source>
        <dbReference type="ARBA" id="ARBA00007559"/>
    </source>
</evidence>
<dbReference type="GO" id="GO:0005789">
    <property type="term" value="C:endoplasmic reticulum membrane"/>
    <property type="evidence" value="ECO:0007669"/>
    <property type="project" value="UniProtKB-SubCell"/>
</dbReference>
<sequence>MAGPGEAAARLAGDYKARKEAFVSNLSGSSITEINIVTSVVPAAILLWTALQRSQSFFTPYSPLAFAVDFLLNVCAVLFAFTIYSSAPLALSVFLVAPAVLLLTLQSPKEAAPNGTAKKGKSEGADTQSFKSKLVPRPFLTHYRGTMMIMTVVAILAVDFPIFPRRFAKVETWGTSLMDIGVGSFVFAAGVVSARELYKSSDAAKPSLAMRLVQSLRHSVPLLLLGIIRLISVKGVDYAEHVTEYGVHWNFFFTLGCLPPFVVLADAVAFLHSKFPPATYALVAFAISAVYELLLNETRLLAFILTAPRVDLLSQNREGIFSFIGYLAIYLNGRSTGADILPYRIPPKAREMLKRGAPQVCVERSHIFFSLAFLTGINIVVYLLATSYYGFNIRPSRRLANLPYVYWIGAFNTFQIGVFAFIESLGPAFSYREGPEDRQSLKKATSKVLAVFNSNGLVVFLVANLLTGVVNLSVNTLDMGSLPAMAVLITYAAAVTGVAMTMDHTGIKIRL</sequence>
<feature type="transmembrane region" description="Helical" evidence="9">
    <location>
        <begin position="482"/>
        <end position="502"/>
    </location>
</feature>
<dbReference type="PANTHER" id="PTHR20661:SF0">
    <property type="entry name" value="PHOSPHATIDYLINOSITOL-GLYCAN BIOSYNTHESIS CLASS W PROTEIN"/>
    <property type="match status" value="1"/>
</dbReference>
<keyword evidence="9" id="KW-0808">Transferase</keyword>
<evidence type="ECO:0000256" key="8">
    <source>
        <dbReference type="ARBA" id="ARBA00023136"/>
    </source>
</evidence>
<dbReference type="UniPathway" id="UPA00196"/>
<protein>
    <recommendedName>
        <fullName evidence="9">GPI-anchored wall transfer protein</fullName>
        <ecNumber evidence="9">2.3.-.-</ecNumber>
    </recommendedName>
</protein>
<feature type="transmembrane region" description="Helical" evidence="9">
    <location>
        <begin position="34"/>
        <end position="51"/>
    </location>
</feature>
<dbReference type="GeneID" id="28740128"/>
<feature type="transmembrane region" description="Helical" evidence="9">
    <location>
        <begin position="215"/>
        <end position="231"/>
    </location>
</feature>
<evidence type="ECO:0000313" key="11">
    <source>
        <dbReference type="Proteomes" id="UP000038010"/>
    </source>
</evidence>
<feature type="transmembrane region" description="Helical" evidence="9">
    <location>
        <begin position="175"/>
        <end position="194"/>
    </location>
</feature>
<dbReference type="OrthoDB" id="15270at2759"/>
<dbReference type="STRING" id="1664694.A0A0N1NZ11"/>
<evidence type="ECO:0000313" key="10">
    <source>
        <dbReference type="EMBL" id="KPI41140.1"/>
    </source>
</evidence>
<evidence type="ECO:0000256" key="5">
    <source>
        <dbReference type="ARBA" id="ARBA00022502"/>
    </source>
</evidence>
<gene>
    <name evidence="10" type="ORF">AB675_7849</name>
</gene>
<feature type="transmembrane region" description="Helical" evidence="9">
    <location>
        <begin position="87"/>
        <end position="105"/>
    </location>
</feature>
<keyword evidence="6 9" id="KW-0812">Transmembrane</keyword>
<dbReference type="Pfam" id="PF06423">
    <property type="entry name" value="GWT1"/>
    <property type="match status" value="1"/>
</dbReference>
<dbReference type="EC" id="2.3.-.-" evidence="9"/>
<evidence type="ECO:0000256" key="3">
    <source>
        <dbReference type="ARBA" id="ARBA00004687"/>
    </source>
</evidence>
<dbReference type="InterPro" id="IPR009447">
    <property type="entry name" value="PIGW/GWT1"/>
</dbReference>
<keyword evidence="5 9" id="KW-0337">GPI-anchor biosynthesis</keyword>
<evidence type="ECO:0000256" key="9">
    <source>
        <dbReference type="RuleBase" id="RU280819"/>
    </source>
</evidence>
<keyword evidence="9" id="KW-0256">Endoplasmic reticulum</keyword>
<organism evidence="10 11">
    <name type="scientific">Cyphellophora attinorum</name>
    <dbReference type="NCBI Taxonomy" id="1664694"/>
    <lineage>
        <taxon>Eukaryota</taxon>
        <taxon>Fungi</taxon>
        <taxon>Dikarya</taxon>
        <taxon>Ascomycota</taxon>
        <taxon>Pezizomycotina</taxon>
        <taxon>Eurotiomycetes</taxon>
        <taxon>Chaetothyriomycetidae</taxon>
        <taxon>Chaetothyriales</taxon>
        <taxon>Cyphellophoraceae</taxon>
        <taxon>Cyphellophora</taxon>
    </lineage>
</organism>
<feature type="transmembrane region" description="Helical" evidence="9">
    <location>
        <begin position="366"/>
        <end position="384"/>
    </location>
</feature>
<evidence type="ECO:0000256" key="2">
    <source>
        <dbReference type="ARBA" id="ARBA00004477"/>
    </source>
</evidence>
<evidence type="ECO:0000256" key="6">
    <source>
        <dbReference type="ARBA" id="ARBA00022692"/>
    </source>
</evidence>
<reference evidence="10 11" key="1">
    <citation type="submission" date="2015-06" db="EMBL/GenBank/DDBJ databases">
        <title>Draft genome of the ant-associated black yeast Phialophora attae CBS 131958.</title>
        <authorList>
            <person name="Moreno L.F."/>
            <person name="Stielow B.J."/>
            <person name="de Hoog S."/>
            <person name="Vicente V.A."/>
            <person name="Weiss V.A."/>
            <person name="de Vries M."/>
            <person name="Cruz L.M."/>
            <person name="Souza E.M."/>
        </authorList>
    </citation>
    <scope>NUCLEOTIDE SEQUENCE [LARGE SCALE GENOMIC DNA]</scope>
    <source>
        <strain evidence="10 11">CBS 131958</strain>
    </source>
</reference>
<evidence type="ECO:0000256" key="1">
    <source>
        <dbReference type="ARBA" id="ARBA00002531"/>
    </source>
</evidence>
<feature type="transmembrane region" description="Helical" evidence="9">
    <location>
        <begin position="278"/>
        <end position="295"/>
    </location>
</feature>
<comment type="similarity">
    <text evidence="4 9">Belongs to the PIGW family.</text>
</comment>
<dbReference type="VEuPathDB" id="FungiDB:AB675_7849"/>
<dbReference type="RefSeq" id="XP_018001103.1">
    <property type="nucleotide sequence ID" value="XM_018148248.1"/>
</dbReference>
<keyword evidence="8 9" id="KW-0472">Membrane</keyword>
<comment type="function">
    <text evidence="9">A acetyltransferase, which acetylates the inositol ring of phosphatidylinositol during biosynthesis of GPI-anchor.</text>
</comment>
<feature type="transmembrane region" description="Helical" evidence="9">
    <location>
        <begin position="448"/>
        <end position="470"/>
    </location>
</feature>
<accession>A0A0N1NZ11</accession>
<comment type="function">
    <text evidence="1">Probable acetyltransferase, which acetylates the inositol ring of phosphatidylinositol during biosynthesis of GPI-anchor.</text>
</comment>
<dbReference type="EMBL" id="LFJN01000010">
    <property type="protein sequence ID" value="KPI41140.1"/>
    <property type="molecule type" value="Genomic_DNA"/>
</dbReference>
<evidence type="ECO:0000256" key="7">
    <source>
        <dbReference type="ARBA" id="ARBA00022989"/>
    </source>
</evidence>
<dbReference type="AlphaFoldDB" id="A0A0N1NZ11"/>
<dbReference type="GO" id="GO:0072659">
    <property type="term" value="P:protein localization to plasma membrane"/>
    <property type="evidence" value="ECO:0007669"/>
    <property type="project" value="TreeGrafter"/>
</dbReference>
<feature type="transmembrane region" description="Helical" evidence="9">
    <location>
        <begin position="251"/>
        <end position="271"/>
    </location>
</feature>
<feature type="transmembrane region" description="Helical" evidence="9">
    <location>
        <begin position="143"/>
        <end position="163"/>
    </location>
</feature>
<name>A0A0N1NZ11_9EURO</name>
<feature type="transmembrane region" description="Helical" evidence="9">
    <location>
        <begin position="63"/>
        <end position="81"/>
    </location>
</feature>
<proteinExistence type="inferred from homology"/>
<dbReference type="PANTHER" id="PTHR20661">
    <property type="entry name" value="PHOSPHATIDYLINOSITOL-GLYCAN BIOSYNTHESIS CLASS W PROTEIN"/>
    <property type="match status" value="1"/>
</dbReference>
<keyword evidence="9" id="KW-0012">Acyltransferase</keyword>